<evidence type="ECO:0000259" key="1">
    <source>
        <dbReference type="Pfam" id="PF00144"/>
    </source>
</evidence>
<dbReference type="PANTHER" id="PTHR46825">
    <property type="entry name" value="D-ALANYL-D-ALANINE-CARBOXYPEPTIDASE/ENDOPEPTIDASE AMPH"/>
    <property type="match status" value="1"/>
</dbReference>
<gene>
    <name evidence="3" type="ORF">DP115_29890</name>
</gene>
<dbReference type="SUPFAM" id="SSF56601">
    <property type="entry name" value="beta-lactamase/transpeptidase-like"/>
    <property type="match status" value="1"/>
</dbReference>
<protein>
    <submittedName>
        <fullName evidence="3">Penicillin-binding protein</fullName>
    </submittedName>
</protein>
<dbReference type="Gene3D" id="2.40.128.600">
    <property type="match status" value="1"/>
</dbReference>
<dbReference type="EMBL" id="QMEC01000179">
    <property type="protein sequence ID" value="NMF66731.1"/>
    <property type="molecule type" value="Genomic_DNA"/>
</dbReference>
<dbReference type="Proteomes" id="UP000762253">
    <property type="component" value="Unassembled WGS sequence"/>
</dbReference>
<evidence type="ECO:0000313" key="3">
    <source>
        <dbReference type="EMBL" id="NMF66731.1"/>
    </source>
</evidence>
<proteinExistence type="predicted"/>
<dbReference type="InterPro" id="IPR050491">
    <property type="entry name" value="AmpC-like"/>
</dbReference>
<dbReference type="InterPro" id="IPR012338">
    <property type="entry name" value="Beta-lactam/transpept-like"/>
</dbReference>
<dbReference type="Pfam" id="PF11954">
    <property type="entry name" value="DUF3471"/>
    <property type="match status" value="1"/>
</dbReference>
<organism evidence="3 4">
    <name type="scientific">Brasilonema octagenarum UFV-OR1</name>
    <dbReference type="NCBI Taxonomy" id="417115"/>
    <lineage>
        <taxon>Bacteria</taxon>
        <taxon>Bacillati</taxon>
        <taxon>Cyanobacteriota</taxon>
        <taxon>Cyanophyceae</taxon>
        <taxon>Nostocales</taxon>
        <taxon>Scytonemataceae</taxon>
        <taxon>Brasilonema</taxon>
        <taxon>Octagenarum group</taxon>
    </lineage>
</organism>
<accession>A0ABX1MI48</accession>
<feature type="domain" description="Beta-lactamase-related" evidence="1">
    <location>
        <begin position="23"/>
        <end position="346"/>
    </location>
</feature>
<dbReference type="InterPro" id="IPR001466">
    <property type="entry name" value="Beta-lactam-related"/>
</dbReference>
<sequence>MQLTTQQTDIALLLQDFDIEMEKLLKDWNAPGFCVGIVKKDKLIFAQGYGYRDYEEKLPFTSKTLFPIGSNTKLFTAIAAGMLVEEGKLTWDKPIRDAVPTIRFYNNELNNTVTLRDMLAHRTGITRHDSMWYKQDSLTRKDVFDRIQYMKPEVSLREAYIYNNNMYTAVGYIIELLSGKTWEEFVCKRIFQPLSMHSTIYSIAEMLKQSDYGVPFTEKRESNEIYKIPYYEETDAIAPCGAIISNIEEMSHWLAALMNDGTYIGKQVIPENILKATIEPGMALPNVLGETRGWWELLNPVYGMGRKTASYRGHLLTYHGGAIDGFHSQMSFLPQNKLGVIVFTIGDHCSLLTDIITYNVYERLLGLTQTPWSDRWLNVRLKAKQADKEARSKAATDRVSNTTPSHSLADYVGEYAHPVYGILKIEIKNSELQFNLGRIQLPLTHFHYDRFDTPDDELYGKESVNFLTNPQGDVNKVVMSIDEAEATFTRQAEILDSQVLTQLAGTYKTPTEGKLQVVLKDDNFLYLVFPGETESKLIPYKNLTFQNEKFSDNMFEFVMENGQVKALKSREPSGESVYLRI</sequence>
<dbReference type="InterPro" id="IPR021860">
    <property type="entry name" value="Peptidase_S12_Pab87-rel_C"/>
</dbReference>
<dbReference type="PANTHER" id="PTHR46825:SF15">
    <property type="entry name" value="BETA-LACTAMASE-RELATED DOMAIN-CONTAINING PROTEIN"/>
    <property type="match status" value="1"/>
</dbReference>
<keyword evidence="4" id="KW-1185">Reference proteome</keyword>
<reference evidence="3 4" key="1">
    <citation type="submission" date="2018-06" db="EMBL/GenBank/DDBJ databases">
        <title>Comparative genomics of Brasilonema spp. strains.</title>
        <authorList>
            <person name="Alvarenga D.O."/>
            <person name="Fiore M.F."/>
            <person name="Varani A.M."/>
        </authorList>
    </citation>
    <scope>NUCLEOTIDE SEQUENCE [LARGE SCALE GENOMIC DNA]</scope>
    <source>
        <strain evidence="3 4">UFV-OR1</strain>
    </source>
</reference>
<dbReference type="RefSeq" id="WP_169268290.1">
    <property type="nucleotide sequence ID" value="NZ_QMEC01000179.1"/>
</dbReference>
<feature type="domain" description="Peptidase S12 Pab87-related C-terminal" evidence="2">
    <location>
        <begin position="398"/>
        <end position="484"/>
    </location>
</feature>
<evidence type="ECO:0000259" key="2">
    <source>
        <dbReference type="Pfam" id="PF11954"/>
    </source>
</evidence>
<name>A0ABX1MI48_9CYAN</name>
<dbReference type="Pfam" id="PF00144">
    <property type="entry name" value="Beta-lactamase"/>
    <property type="match status" value="1"/>
</dbReference>
<evidence type="ECO:0000313" key="4">
    <source>
        <dbReference type="Proteomes" id="UP000762253"/>
    </source>
</evidence>
<dbReference type="Gene3D" id="3.40.710.10">
    <property type="entry name" value="DD-peptidase/beta-lactamase superfamily"/>
    <property type="match status" value="1"/>
</dbReference>
<comment type="caution">
    <text evidence="3">The sequence shown here is derived from an EMBL/GenBank/DDBJ whole genome shotgun (WGS) entry which is preliminary data.</text>
</comment>